<dbReference type="RefSeq" id="WP_120335043.1">
    <property type="nucleotide sequence ID" value="NZ_CP070350.1"/>
</dbReference>
<protein>
    <recommendedName>
        <fullName evidence="3">Thioredoxin domain-containing protein</fullName>
    </recommendedName>
</protein>
<dbReference type="Proteomes" id="UP000286402">
    <property type="component" value="Unassembled WGS sequence"/>
</dbReference>
<keyword evidence="2" id="KW-1185">Reference proteome</keyword>
<proteinExistence type="predicted"/>
<name>A0A420FM72_9SPHI</name>
<evidence type="ECO:0000313" key="2">
    <source>
        <dbReference type="Proteomes" id="UP000286402"/>
    </source>
</evidence>
<accession>A0A420FM72</accession>
<evidence type="ECO:0000313" key="1">
    <source>
        <dbReference type="EMBL" id="RKF34045.1"/>
    </source>
</evidence>
<comment type="caution">
    <text evidence="1">The sequence shown here is derived from an EMBL/GenBank/DDBJ whole genome shotgun (WGS) entry which is preliminary data.</text>
</comment>
<reference evidence="1 2" key="1">
    <citation type="submission" date="2016-07" db="EMBL/GenBank/DDBJ databases">
        <title>Genome analysis of Sphingobacterium siyangense T12B17.</title>
        <authorList>
            <person name="Xu D."/>
            <person name="Su Y."/>
            <person name="Zheng S."/>
        </authorList>
    </citation>
    <scope>NUCLEOTIDE SEQUENCE [LARGE SCALE GENOMIC DNA]</scope>
    <source>
        <strain evidence="1 2">T12B17</strain>
    </source>
</reference>
<dbReference type="EMBL" id="MCAQ01000025">
    <property type="protein sequence ID" value="RKF34045.1"/>
    <property type="molecule type" value="Genomic_DNA"/>
</dbReference>
<gene>
    <name evidence="1" type="ORF">BCY89_10355</name>
</gene>
<organism evidence="1 2">
    <name type="scientific">Sphingobacterium siyangense</name>
    <dbReference type="NCBI Taxonomy" id="459529"/>
    <lineage>
        <taxon>Bacteria</taxon>
        <taxon>Pseudomonadati</taxon>
        <taxon>Bacteroidota</taxon>
        <taxon>Sphingobacteriia</taxon>
        <taxon>Sphingobacteriales</taxon>
        <taxon>Sphingobacteriaceae</taxon>
        <taxon>Sphingobacterium</taxon>
    </lineage>
</organism>
<evidence type="ECO:0008006" key="3">
    <source>
        <dbReference type="Google" id="ProtNLM"/>
    </source>
</evidence>
<sequence length="216" mass="25342">MKNVTFEKTILFLFTLTAVIFIALYCREQKKLQAKINDFKVLTDSILVLNDANQYYSDLLKFEIKSSNHQFEKDDIELYNITQDTTKSTPQSLNSLIKGNKFSLILRYTEIGCNECSSITIKKLNQFKSLHPHLPIYVLVDFSNYDSYLQWRKVGKINFPVYYLKKGGIAFDKDCREYSYLFMIDDKSSASKFFIPNSGMPQVLDYYFDNFYNTHT</sequence>
<dbReference type="AlphaFoldDB" id="A0A420FM72"/>